<keyword evidence="1" id="KW-0812">Transmembrane</keyword>
<dbReference type="EMBL" id="FXTP01000011">
    <property type="protein sequence ID" value="SMO80575.1"/>
    <property type="molecule type" value="Genomic_DNA"/>
</dbReference>
<dbReference type="InterPro" id="IPR052894">
    <property type="entry name" value="AsmA-related"/>
</dbReference>
<dbReference type="Pfam" id="PF05359">
    <property type="entry name" value="DUF748"/>
    <property type="match status" value="1"/>
</dbReference>
<protein>
    <submittedName>
        <fullName evidence="2">AsmA-like C-terminal region</fullName>
    </submittedName>
</protein>
<organism evidence="2 3">
    <name type="scientific">Gracilimonas mengyeensis</name>
    <dbReference type="NCBI Taxonomy" id="1302730"/>
    <lineage>
        <taxon>Bacteria</taxon>
        <taxon>Pseudomonadati</taxon>
        <taxon>Balneolota</taxon>
        <taxon>Balneolia</taxon>
        <taxon>Balneolales</taxon>
        <taxon>Balneolaceae</taxon>
        <taxon>Gracilimonas</taxon>
    </lineage>
</organism>
<dbReference type="GO" id="GO:0005886">
    <property type="term" value="C:plasma membrane"/>
    <property type="evidence" value="ECO:0007669"/>
    <property type="project" value="TreeGrafter"/>
</dbReference>
<keyword evidence="1" id="KW-1133">Transmembrane helix</keyword>
<evidence type="ECO:0000313" key="3">
    <source>
        <dbReference type="Proteomes" id="UP000317557"/>
    </source>
</evidence>
<dbReference type="PANTHER" id="PTHR30441">
    <property type="entry name" value="DUF748 DOMAIN-CONTAINING PROTEIN"/>
    <property type="match status" value="1"/>
</dbReference>
<evidence type="ECO:0000313" key="2">
    <source>
        <dbReference type="EMBL" id="SMO80575.1"/>
    </source>
</evidence>
<dbReference type="AlphaFoldDB" id="A0A521E9E7"/>
<dbReference type="Proteomes" id="UP000317557">
    <property type="component" value="Unassembled WGS sequence"/>
</dbReference>
<name>A0A521E9E7_9BACT</name>
<sequence length="1027" mass="111267">MKLIGKILAGFLIVLILIGAGLRIYFNDERLREMVVPMINESVGTEVEVGNMSLSIFTTFPDAGISMSNFVLPDPDGEEVAVLDELLVSIEIIPLLSDEIVLSELTLNSPRINYVVHEDSTTNIDFLLSEPAEETTSEGSLSLSIPELTVNNGQLRYADETSAMLVTAEGLNATLGLRYAELIETDLESEVGNLTVNMQGENYLSNMQLSFNQQSVLDLENELLSIEEGQLDIRGLALNLSGKISNWSSEALQTDLSISSSSDDFGALLGLVPPEYEEYIAGLETRGALALEGTISGAFSEEQIPDFNFDISVEDGYLKNNDLPEAIQDIQFSFTANNQQISIHNFNAVAATNEVSITGVINNPMEENPGYDLEIMGNADLSTVKQFYPIQDFDIEDLAGQLTIDVSANGFVQSPEQSSLDGQVSLSNGRLKYAGVARPIEDISAEIQATQQQIRIQNAGLSAAGNTVTVAGVISNPLDENSRSIDVSADIAADLGTIKEFYPIDEDTLSLRGNLNSEIVLRGKLDTLDIQQLLQNSTVSLKNGYVAHQSVGEPLRDITFEGTINGRQLQIQNASFKTGQNSLALDGSISEYLSDDPVFDLNIKGEAFLEDVGKYYSLEPYISELEGKTNLNLSAKGPAGNPQNIDLNGRLTVENVMARGDSLPLPVSDLSGQLTVSPRAVQLPDFYMKLGASDIQISGSLLNYLAMMSESASRNLPYVKGDYKSELLNLDEMIDWDEETDPDAPVPIELPEMNGAVTAEIGTMRILGINITEVSGEGTLSPEEVTLKNANLSMFGGTASGNMVWKVPEPTATNIDFSGSLDSLEASAFFRETSFLGEDSNIHEYVEGAFSADIKYNSDLAASLSPKMETAVSEGSFGMSKARLNGHPVQVKVAEVLKIQELRNVALDEWTATYSIADGVLMFDDFNLTSGNIGVELEGTQHLINDEINFKATISLPERFKKGIASVISQRAADALQREDGTLGVPLSITGTSQNPQVRPDMELIQQIIKDSLKDTGKDLLKNLFDG</sequence>
<dbReference type="PANTHER" id="PTHR30441:SF8">
    <property type="entry name" value="DUF748 DOMAIN-CONTAINING PROTEIN"/>
    <property type="match status" value="1"/>
</dbReference>
<keyword evidence="3" id="KW-1185">Reference proteome</keyword>
<dbReference type="InterPro" id="IPR008023">
    <property type="entry name" value="DUF748"/>
</dbReference>
<reference evidence="2 3" key="1">
    <citation type="submission" date="2017-05" db="EMBL/GenBank/DDBJ databases">
        <authorList>
            <person name="Varghese N."/>
            <person name="Submissions S."/>
        </authorList>
    </citation>
    <scope>NUCLEOTIDE SEQUENCE [LARGE SCALE GENOMIC DNA]</scope>
    <source>
        <strain evidence="2 3">DSM 21985</strain>
    </source>
</reference>
<proteinExistence type="predicted"/>
<dbReference type="GO" id="GO:0090313">
    <property type="term" value="P:regulation of protein targeting to membrane"/>
    <property type="evidence" value="ECO:0007669"/>
    <property type="project" value="TreeGrafter"/>
</dbReference>
<dbReference type="OrthoDB" id="596403at2"/>
<keyword evidence="1" id="KW-0472">Membrane</keyword>
<feature type="transmembrane region" description="Helical" evidence="1">
    <location>
        <begin position="7"/>
        <end position="26"/>
    </location>
</feature>
<accession>A0A521E9E7</accession>
<dbReference type="RefSeq" id="WP_142455033.1">
    <property type="nucleotide sequence ID" value="NZ_FXTP01000011.1"/>
</dbReference>
<gene>
    <name evidence="2" type="ORF">SAMN06265219_11134</name>
</gene>
<evidence type="ECO:0000256" key="1">
    <source>
        <dbReference type="SAM" id="Phobius"/>
    </source>
</evidence>